<dbReference type="PATRIC" id="fig|86662.25.peg.3839"/>
<dbReference type="InterPro" id="IPR029047">
    <property type="entry name" value="HSP70_peptide-bd_sf"/>
</dbReference>
<evidence type="ECO:0000256" key="8">
    <source>
        <dbReference type="ARBA" id="ARBA00023016"/>
    </source>
</evidence>
<evidence type="ECO:0000313" key="15">
    <source>
        <dbReference type="Proteomes" id="UP000175706"/>
    </source>
</evidence>
<comment type="caution">
    <text evidence="14">The sequence shown here is derived from an EMBL/GenBank/DDBJ whole genome shotgun (WGS) entry which is preliminary data.</text>
</comment>
<accession>A0A1E8B444</accession>
<dbReference type="FunFam" id="3.30.420.40:FF:000144">
    <property type="entry name" value="Molecular chaperone HscC"/>
    <property type="match status" value="1"/>
</dbReference>
<sequence length="567" mass="63175">MATIGIDLGTTNSLVAYWMDHGAALIPNALGEYLTPSVISVDESGEVLVGRIAKERLITHPHVTASTFKRFIGTEKKYELGMYTFSSEELSSFIIQSLKQDAEAYLNKAVTGAVISVPAYFNDAQRKATKRAAEIAGLKVERLISEPTAAAIAYGLYQEAAETKFLVFDLGGGTFDVSILELFEGVMDVKSIAGDNYLGGEDFTNSLMSFFLESHQLDSDSLDSKTLSLIYAQAERCKLTLCNEPAAIMKVVIHNETYETRINRSEFEKLVTPLLLRLRYPIERALRDASLNPKDLDAVILIGGATRMPLIKSVISKMFGRMPHANINPDETVALGAAIQVALKERNKALEEVILTDVCPYTLGTSVVQVLGNGQQESGYFFPIIERNTPIPVSRVERLYTVNDRQHSILVDVYQGENRLVKNNLKLGELKIKVPPAPAGQEAIDIRYTYDINGILEVEVISTTTGEKKRAIIQQNAGNLTEKEIEARLLELKEIKIHPRDRSENRLLLAKGERLYEELLGDERQKVAILLQQFENALTTQNDKKVKEAAHILKEHLENIERWVSHS</sequence>
<keyword evidence="7 13" id="KW-0067">ATP-binding</keyword>
<name>A0A1E8B444_BACMY</name>
<keyword evidence="8" id="KW-0346">Stress response</keyword>
<evidence type="ECO:0000256" key="7">
    <source>
        <dbReference type="ARBA" id="ARBA00022840"/>
    </source>
</evidence>
<evidence type="ECO:0000256" key="5">
    <source>
        <dbReference type="ARBA" id="ARBA00022553"/>
    </source>
</evidence>
<dbReference type="InterPro" id="IPR013126">
    <property type="entry name" value="Hsp_70_fam"/>
</dbReference>
<evidence type="ECO:0000313" key="14">
    <source>
        <dbReference type="EMBL" id="OFD74981.1"/>
    </source>
</evidence>
<keyword evidence="6 13" id="KW-0547">Nucleotide-binding</keyword>
<dbReference type="SUPFAM" id="SSF53067">
    <property type="entry name" value="Actin-like ATPase domain"/>
    <property type="match status" value="2"/>
</dbReference>
<keyword evidence="5" id="KW-0597">Phosphoprotein</keyword>
<evidence type="ECO:0000256" key="11">
    <source>
        <dbReference type="ARBA" id="ARBA00030945"/>
    </source>
</evidence>
<dbReference type="PRINTS" id="PR00301">
    <property type="entry name" value="HEATSHOCK70"/>
</dbReference>
<dbReference type="GO" id="GO:0005524">
    <property type="term" value="F:ATP binding"/>
    <property type="evidence" value="ECO:0007669"/>
    <property type="project" value="UniProtKB-KW"/>
</dbReference>
<organism evidence="14 15">
    <name type="scientific">Bacillus mycoides</name>
    <dbReference type="NCBI Taxonomy" id="1405"/>
    <lineage>
        <taxon>Bacteria</taxon>
        <taxon>Bacillati</taxon>
        <taxon>Bacillota</taxon>
        <taxon>Bacilli</taxon>
        <taxon>Bacillales</taxon>
        <taxon>Bacillaceae</taxon>
        <taxon>Bacillus</taxon>
        <taxon>Bacillus cereus group</taxon>
    </lineage>
</organism>
<evidence type="ECO:0000256" key="13">
    <source>
        <dbReference type="RuleBase" id="RU003322"/>
    </source>
</evidence>
<dbReference type="PROSITE" id="PS00297">
    <property type="entry name" value="HSP70_1"/>
    <property type="match status" value="1"/>
</dbReference>
<evidence type="ECO:0000256" key="9">
    <source>
        <dbReference type="ARBA" id="ARBA00023186"/>
    </source>
</evidence>
<dbReference type="Gene3D" id="2.60.34.10">
    <property type="entry name" value="Substrate Binding Domain Of DNAk, Chain A, domain 1"/>
    <property type="match status" value="1"/>
</dbReference>
<dbReference type="GO" id="GO:0140662">
    <property type="term" value="F:ATP-dependent protein folding chaperone"/>
    <property type="evidence" value="ECO:0007669"/>
    <property type="project" value="InterPro"/>
</dbReference>
<dbReference type="InterPro" id="IPR042030">
    <property type="entry name" value="HscC_NBD"/>
</dbReference>
<dbReference type="PANTHER" id="PTHR19375">
    <property type="entry name" value="HEAT SHOCK PROTEIN 70KDA"/>
    <property type="match status" value="1"/>
</dbReference>
<evidence type="ECO:0000256" key="6">
    <source>
        <dbReference type="ARBA" id="ARBA00022741"/>
    </source>
</evidence>
<dbReference type="Gene3D" id="3.90.640.10">
    <property type="entry name" value="Actin, Chain A, domain 4"/>
    <property type="match status" value="1"/>
</dbReference>
<keyword evidence="9" id="KW-0143">Chaperone</keyword>
<comment type="function">
    <text evidence="1">Acts as a chaperone.</text>
</comment>
<dbReference type="RefSeq" id="WP_070144467.1">
    <property type="nucleotide sequence ID" value="NZ_LXLO01000020.1"/>
</dbReference>
<evidence type="ECO:0000256" key="3">
    <source>
        <dbReference type="ARBA" id="ARBA00014415"/>
    </source>
</evidence>
<dbReference type="Gene3D" id="3.30.420.40">
    <property type="match status" value="3"/>
</dbReference>
<dbReference type="PROSITE" id="PS01036">
    <property type="entry name" value="HSP70_3"/>
    <property type="match status" value="1"/>
</dbReference>
<dbReference type="EMBL" id="LXLT01000057">
    <property type="protein sequence ID" value="OFD74981.1"/>
    <property type="molecule type" value="Genomic_DNA"/>
</dbReference>
<dbReference type="InterPro" id="IPR018181">
    <property type="entry name" value="Heat_shock_70_CS"/>
</dbReference>
<dbReference type="Pfam" id="PF00012">
    <property type="entry name" value="HSP70"/>
    <property type="match status" value="2"/>
</dbReference>
<evidence type="ECO:0000256" key="12">
    <source>
        <dbReference type="ARBA" id="ARBA00033103"/>
    </source>
</evidence>
<evidence type="ECO:0000256" key="1">
    <source>
        <dbReference type="ARBA" id="ARBA00002290"/>
    </source>
</evidence>
<evidence type="ECO:0000256" key="2">
    <source>
        <dbReference type="ARBA" id="ARBA00007381"/>
    </source>
</evidence>
<proteinExistence type="inferred from homology"/>
<protein>
    <recommendedName>
        <fullName evidence="3">Chaperone protein DnaK</fullName>
    </recommendedName>
    <alternativeName>
        <fullName evidence="4">Chaperone protein dnaK</fullName>
    </alternativeName>
    <alternativeName>
        <fullName evidence="12">HSP70</fullName>
    </alternativeName>
    <alternativeName>
        <fullName evidence="11">Heat shock 70 kDa protein</fullName>
    </alternativeName>
    <alternativeName>
        <fullName evidence="10">Heat shock protein 70</fullName>
    </alternativeName>
</protein>
<dbReference type="SUPFAM" id="SSF100920">
    <property type="entry name" value="Heat shock protein 70kD (HSP70), peptide-binding domain"/>
    <property type="match status" value="1"/>
</dbReference>
<dbReference type="PROSITE" id="PS00329">
    <property type="entry name" value="HSP70_2"/>
    <property type="match status" value="1"/>
</dbReference>
<dbReference type="AlphaFoldDB" id="A0A1E8B444"/>
<gene>
    <name evidence="14" type="ORF">BWGOE8_37440</name>
</gene>
<reference evidence="14 15" key="1">
    <citation type="submission" date="2016-05" db="EMBL/GenBank/DDBJ databases">
        <title>Bacillus thuringiensis and Bacillus weihenstephanensis as novel biocontrol agents of wilt causing Verticillium species.</title>
        <authorList>
            <person name="Hollensteiner J."/>
            <person name="Wemheuer F."/>
            <person name="Harting R."/>
            <person name="Kolarzyk A."/>
            <person name="Diaz-Valerio S."/>
            <person name="Poehlein A."/>
            <person name="Brzuszkiewicz E."/>
            <person name="Nesemann K."/>
            <person name="Braus-Stromeyer S."/>
            <person name="Braus G."/>
            <person name="Daniel R."/>
            <person name="Liesegang H."/>
        </authorList>
    </citation>
    <scope>NUCLEOTIDE SEQUENCE [LARGE SCALE GENOMIC DNA]</scope>
    <source>
        <strain evidence="14 15">GOE8</strain>
    </source>
</reference>
<evidence type="ECO:0000256" key="10">
    <source>
        <dbReference type="ARBA" id="ARBA00030019"/>
    </source>
</evidence>
<dbReference type="Proteomes" id="UP000175706">
    <property type="component" value="Unassembled WGS sequence"/>
</dbReference>
<dbReference type="InterPro" id="IPR043129">
    <property type="entry name" value="ATPase_NBD"/>
</dbReference>
<comment type="similarity">
    <text evidence="2 13">Belongs to the heat shock protein 70 family.</text>
</comment>
<dbReference type="CDD" id="cd10235">
    <property type="entry name" value="ASKHA_NBD_HSP70_HscC"/>
    <property type="match status" value="1"/>
</dbReference>
<evidence type="ECO:0000256" key="4">
    <source>
        <dbReference type="ARBA" id="ARBA00017249"/>
    </source>
</evidence>